<comment type="caution">
    <text evidence="1">The sequence shown here is derived from an EMBL/GenBank/DDBJ whole genome shotgun (WGS) entry which is preliminary data.</text>
</comment>
<reference evidence="1" key="2">
    <citation type="submission" date="2020-06" db="EMBL/GenBank/DDBJ databases">
        <title>Helianthus annuus Genome sequencing and assembly Release 2.</title>
        <authorList>
            <person name="Gouzy J."/>
            <person name="Langlade N."/>
            <person name="Munos S."/>
        </authorList>
    </citation>
    <scope>NUCLEOTIDE SEQUENCE</scope>
    <source>
        <tissue evidence="1">Leaves</tissue>
    </source>
</reference>
<keyword evidence="2" id="KW-1185">Reference proteome</keyword>
<evidence type="ECO:0000313" key="1">
    <source>
        <dbReference type="EMBL" id="KAF5815098.1"/>
    </source>
</evidence>
<dbReference type="Gramene" id="mRNA:HanXRQr2_Chr03g0119011">
    <property type="protein sequence ID" value="CDS:HanXRQr2_Chr03g0119011.1"/>
    <property type="gene ID" value="HanXRQr2_Chr03g0119011"/>
</dbReference>
<sequence length="64" mass="7212">MLSGRSSESTIPFTKLKYSGMSSSQLSMINTRRTYSLMLFCFFFVSKRSKGARLGTKRMALNSS</sequence>
<name>A0A9K3JGM4_HELAN</name>
<proteinExistence type="predicted"/>
<dbReference type="EMBL" id="MNCJ02000318">
    <property type="protein sequence ID" value="KAF5815098.1"/>
    <property type="molecule type" value="Genomic_DNA"/>
</dbReference>
<dbReference type="AlphaFoldDB" id="A0A9K3JGM4"/>
<organism evidence="1 2">
    <name type="scientific">Helianthus annuus</name>
    <name type="common">Common sunflower</name>
    <dbReference type="NCBI Taxonomy" id="4232"/>
    <lineage>
        <taxon>Eukaryota</taxon>
        <taxon>Viridiplantae</taxon>
        <taxon>Streptophyta</taxon>
        <taxon>Embryophyta</taxon>
        <taxon>Tracheophyta</taxon>
        <taxon>Spermatophyta</taxon>
        <taxon>Magnoliopsida</taxon>
        <taxon>eudicotyledons</taxon>
        <taxon>Gunneridae</taxon>
        <taxon>Pentapetalae</taxon>
        <taxon>asterids</taxon>
        <taxon>campanulids</taxon>
        <taxon>Asterales</taxon>
        <taxon>Asteraceae</taxon>
        <taxon>Asteroideae</taxon>
        <taxon>Heliantheae alliance</taxon>
        <taxon>Heliantheae</taxon>
        <taxon>Helianthus</taxon>
    </lineage>
</organism>
<accession>A0A9K3JGM4</accession>
<evidence type="ECO:0000313" key="2">
    <source>
        <dbReference type="Proteomes" id="UP000215914"/>
    </source>
</evidence>
<gene>
    <name evidence="1" type="ORF">HanXRQr2_Chr03g0119011</name>
</gene>
<dbReference type="Proteomes" id="UP000215914">
    <property type="component" value="Unassembled WGS sequence"/>
</dbReference>
<protein>
    <submittedName>
        <fullName evidence="1">Uncharacterized protein</fullName>
    </submittedName>
</protein>
<reference evidence="1" key="1">
    <citation type="journal article" date="2017" name="Nature">
        <title>The sunflower genome provides insights into oil metabolism, flowering and Asterid evolution.</title>
        <authorList>
            <person name="Badouin H."/>
            <person name="Gouzy J."/>
            <person name="Grassa C.J."/>
            <person name="Murat F."/>
            <person name="Staton S.E."/>
            <person name="Cottret L."/>
            <person name="Lelandais-Briere C."/>
            <person name="Owens G.L."/>
            <person name="Carrere S."/>
            <person name="Mayjonade B."/>
            <person name="Legrand L."/>
            <person name="Gill N."/>
            <person name="Kane N.C."/>
            <person name="Bowers J.E."/>
            <person name="Hubner S."/>
            <person name="Bellec A."/>
            <person name="Berard A."/>
            <person name="Berges H."/>
            <person name="Blanchet N."/>
            <person name="Boniface M.C."/>
            <person name="Brunel D."/>
            <person name="Catrice O."/>
            <person name="Chaidir N."/>
            <person name="Claudel C."/>
            <person name="Donnadieu C."/>
            <person name="Faraut T."/>
            <person name="Fievet G."/>
            <person name="Helmstetter N."/>
            <person name="King M."/>
            <person name="Knapp S.J."/>
            <person name="Lai Z."/>
            <person name="Le Paslier M.C."/>
            <person name="Lippi Y."/>
            <person name="Lorenzon L."/>
            <person name="Mandel J.R."/>
            <person name="Marage G."/>
            <person name="Marchand G."/>
            <person name="Marquand E."/>
            <person name="Bret-Mestries E."/>
            <person name="Morien E."/>
            <person name="Nambeesan S."/>
            <person name="Nguyen T."/>
            <person name="Pegot-Espagnet P."/>
            <person name="Pouilly N."/>
            <person name="Raftis F."/>
            <person name="Sallet E."/>
            <person name="Schiex T."/>
            <person name="Thomas J."/>
            <person name="Vandecasteele C."/>
            <person name="Vares D."/>
            <person name="Vear F."/>
            <person name="Vautrin S."/>
            <person name="Crespi M."/>
            <person name="Mangin B."/>
            <person name="Burke J.M."/>
            <person name="Salse J."/>
            <person name="Munos S."/>
            <person name="Vincourt P."/>
            <person name="Rieseberg L.H."/>
            <person name="Langlade N.B."/>
        </authorList>
    </citation>
    <scope>NUCLEOTIDE SEQUENCE</scope>
    <source>
        <tissue evidence="1">Leaves</tissue>
    </source>
</reference>